<evidence type="ECO:0000313" key="3">
    <source>
        <dbReference type="Proteomes" id="UP001220964"/>
    </source>
</evidence>
<sequence length="171" mass="17588">MPRTLFAATAALALAATAPLAQQTASSITGTLGLDAAQWRLTAPDDGPQSGWRETETGRVLHMVGRPFEGAGDDDDLLSITIRTTGGGDAVAAEAVEIRYAPADGPEVMASGPNADLTLTAFDLSDDELAVSGDLVATMTPGGADELIVEPGEDAVTFDGNFQATLIRQDD</sequence>
<keyword evidence="1" id="KW-0732">Signal</keyword>
<organism evidence="2 3">
    <name type="scientific">Psychromarinibacter sediminicola</name>
    <dbReference type="NCBI Taxonomy" id="3033385"/>
    <lineage>
        <taxon>Bacteria</taxon>
        <taxon>Pseudomonadati</taxon>
        <taxon>Pseudomonadota</taxon>
        <taxon>Alphaproteobacteria</taxon>
        <taxon>Rhodobacterales</taxon>
        <taxon>Paracoccaceae</taxon>
        <taxon>Psychromarinibacter</taxon>
    </lineage>
</organism>
<keyword evidence="3" id="KW-1185">Reference proteome</keyword>
<feature type="chain" id="PRO_5042261889" evidence="1">
    <location>
        <begin position="22"/>
        <end position="171"/>
    </location>
</feature>
<reference evidence="2" key="1">
    <citation type="submission" date="2023-03" db="EMBL/GenBank/DDBJ databases">
        <title>Multiphase analysis and comparison of six strains from genera Psychromarinibacter, Lutimaribacter, and Maritimibacter, including a novel species: Psychromarinibacter sediminicola sp. nov.</title>
        <authorList>
            <person name="Wang Y.-H."/>
            <person name="Ye M.-Q."/>
            <person name="Du Z.-J."/>
        </authorList>
    </citation>
    <scope>NUCLEOTIDE SEQUENCE</scope>
    <source>
        <strain evidence="2">C21-152</strain>
    </source>
</reference>
<dbReference type="AlphaFoldDB" id="A0AAE3NRI9"/>
<comment type="caution">
    <text evidence="2">The sequence shown here is derived from an EMBL/GenBank/DDBJ whole genome shotgun (WGS) entry which is preliminary data.</text>
</comment>
<gene>
    <name evidence="2" type="ORF">P1J78_08115</name>
</gene>
<dbReference type="EMBL" id="JARGYC010000016">
    <property type="protein sequence ID" value="MDF0600691.1"/>
    <property type="molecule type" value="Genomic_DNA"/>
</dbReference>
<dbReference type="RefSeq" id="WP_275566834.1">
    <property type="nucleotide sequence ID" value="NZ_JARGYC010000016.1"/>
</dbReference>
<feature type="signal peptide" evidence="1">
    <location>
        <begin position="1"/>
        <end position="21"/>
    </location>
</feature>
<evidence type="ECO:0000256" key="1">
    <source>
        <dbReference type="SAM" id="SignalP"/>
    </source>
</evidence>
<protein>
    <submittedName>
        <fullName evidence="2">Uncharacterized protein</fullName>
    </submittedName>
</protein>
<evidence type="ECO:0000313" key="2">
    <source>
        <dbReference type="EMBL" id="MDF0600691.1"/>
    </source>
</evidence>
<proteinExistence type="predicted"/>
<dbReference type="Proteomes" id="UP001220964">
    <property type="component" value="Unassembled WGS sequence"/>
</dbReference>
<accession>A0AAE3NRI9</accession>
<name>A0AAE3NRI9_9RHOB</name>